<dbReference type="GO" id="GO:0004803">
    <property type="term" value="F:transposase activity"/>
    <property type="evidence" value="ECO:0007669"/>
    <property type="project" value="InterPro"/>
</dbReference>
<gene>
    <name evidence="6" type="ORF">MPL3365_170262</name>
</gene>
<keyword evidence="5" id="KW-0233">DNA recombination</keyword>
<dbReference type="EMBL" id="CCNE01000009">
    <property type="protein sequence ID" value="CDX53111.1"/>
    <property type="molecule type" value="Genomic_DNA"/>
</dbReference>
<comment type="similarity">
    <text evidence="2">Belongs to the transposase mutator family.</text>
</comment>
<evidence type="ECO:0000256" key="1">
    <source>
        <dbReference type="ARBA" id="ARBA00002190"/>
    </source>
</evidence>
<dbReference type="InterPro" id="IPR001207">
    <property type="entry name" value="Transposase_mutator"/>
</dbReference>
<dbReference type="Pfam" id="PF00872">
    <property type="entry name" value="Transposase_mut"/>
    <property type="match status" value="1"/>
</dbReference>
<comment type="function">
    <text evidence="1">Required for the transposition of the insertion element.</text>
</comment>
<evidence type="ECO:0000256" key="5">
    <source>
        <dbReference type="ARBA" id="ARBA00023172"/>
    </source>
</evidence>
<dbReference type="GO" id="GO:0006313">
    <property type="term" value="P:DNA transposition"/>
    <property type="evidence" value="ECO:0007669"/>
    <property type="project" value="InterPro"/>
</dbReference>
<evidence type="ECO:0000313" key="6">
    <source>
        <dbReference type="EMBL" id="CDX53111.1"/>
    </source>
</evidence>
<evidence type="ECO:0000256" key="4">
    <source>
        <dbReference type="ARBA" id="ARBA00023125"/>
    </source>
</evidence>
<organism evidence="6 7">
    <name type="scientific">Mesorhizobium plurifarium</name>
    <dbReference type="NCBI Taxonomy" id="69974"/>
    <lineage>
        <taxon>Bacteria</taxon>
        <taxon>Pseudomonadati</taxon>
        <taxon>Pseudomonadota</taxon>
        <taxon>Alphaproteobacteria</taxon>
        <taxon>Hyphomicrobiales</taxon>
        <taxon>Phyllobacteriaceae</taxon>
        <taxon>Mesorhizobium</taxon>
    </lineage>
</organism>
<protein>
    <recommendedName>
        <fullName evidence="8">Transposase</fullName>
    </recommendedName>
</protein>
<accession>A0A090G633</accession>
<proteinExistence type="inferred from homology"/>
<evidence type="ECO:0000256" key="3">
    <source>
        <dbReference type="ARBA" id="ARBA00022578"/>
    </source>
</evidence>
<dbReference type="AlphaFoldDB" id="A0A090G633"/>
<keyword evidence="3" id="KW-0815">Transposition</keyword>
<dbReference type="Proteomes" id="UP000046122">
    <property type="component" value="Unassembled WGS sequence"/>
</dbReference>
<evidence type="ECO:0000313" key="7">
    <source>
        <dbReference type="Proteomes" id="UP000046122"/>
    </source>
</evidence>
<evidence type="ECO:0000256" key="2">
    <source>
        <dbReference type="ARBA" id="ARBA00010961"/>
    </source>
</evidence>
<sequence length="53" mass="5684">MYAICLKVRRGGRIISVAVIIAVGVDTCHYHEVLGMRSASPWPSRPGPSSCAN</sequence>
<evidence type="ECO:0008006" key="8">
    <source>
        <dbReference type="Google" id="ProtNLM"/>
    </source>
</evidence>
<keyword evidence="4" id="KW-0238">DNA-binding</keyword>
<dbReference type="GO" id="GO:0003677">
    <property type="term" value="F:DNA binding"/>
    <property type="evidence" value="ECO:0007669"/>
    <property type="project" value="UniProtKB-KW"/>
</dbReference>
<name>A0A090G633_MESPL</name>
<reference evidence="6 7" key="1">
    <citation type="submission" date="2014-08" db="EMBL/GenBank/DDBJ databases">
        <authorList>
            <person name="Moulin Lionel"/>
        </authorList>
    </citation>
    <scope>NUCLEOTIDE SEQUENCE [LARGE SCALE GENOMIC DNA]</scope>
</reference>